<sequence length="105" mass="11562">MATPCPDAVAGRIMRSMQLPVFLLVLVLCLSMGPLRLRADMPLRVTSDSTSYCRELAGRLSALPPPRPARERRVVEEGLRLCESGHVRTGIARLRRALRDAPAAQ</sequence>
<name>A0ABV7BTW0_9PROT</name>
<evidence type="ECO:0008006" key="3">
    <source>
        <dbReference type="Google" id="ProtNLM"/>
    </source>
</evidence>
<accession>A0ABV7BTW0</accession>
<dbReference type="Proteomes" id="UP001595420">
    <property type="component" value="Unassembled WGS sequence"/>
</dbReference>
<evidence type="ECO:0000313" key="2">
    <source>
        <dbReference type="Proteomes" id="UP001595420"/>
    </source>
</evidence>
<dbReference type="RefSeq" id="WP_216837119.1">
    <property type="nucleotide sequence ID" value="NZ_JAFNJS010000004.1"/>
</dbReference>
<reference evidence="2" key="1">
    <citation type="journal article" date="2019" name="Int. J. Syst. Evol. Microbiol.">
        <title>The Global Catalogue of Microorganisms (GCM) 10K type strain sequencing project: providing services to taxonomists for standard genome sequencing and annotation.</title>
        <authorList>
            <consortium name="The Broad Institute Genomics Platform"/>
            <consortium name="The Broad Institute Genome Sequencing Center for Infectious Disease"/>
            <person name="Wu L."/>
            <person name="Ma J."/>
        </authorList>
    </citation>
    <scope>NUCLEOTIDE SEQUENCE [LARGE SCALE GENOMIC DNA]</scope>
    <source>
        <strain evidence="2">CGMCC 1.16855</strain>
    </source>
</reference>
<dbReference type="EMBL" id="JBHRSB010000004">
    <property type="protein sequence ID" value="MFC3001022.1"/>
    <property type="molecule type" value="Genomic_DNA"/>
</dbReference>
<comment type="caution">
    <text evidence="1">The sequence shown here is derived from an EMBL/GenBank/DDBJ whole genome shotgun (WGS) entry which is preliminary data.</text>
</comment>
<keyword evidence="2" id="KW-1185">Reference proteome</keyword>
<protein>
    <recommendedName>
        <fullName evidence="3">UrcA family protein</fullName>
    </recommendedName>
</protein>
<gene>
    <name evidence="1" type="ORF">ACFOD3_14050</name>
</gene>
<evidence type="ECO:0000313" key="1">
    <source>
        <dbReference type="EMBL" id="MFC3001022.1"/>
    </source>
</evidence>
<organism evidence="1 2">
    <name type="scientific">Falsiroseomonas tokyonensis</name>
    <dbReference type="NCBI Taxonomy" id="430521"/>
    <lineage>
        <taxon>Bacteria</taxon>
        <taxon>Pseudomonadati</taxon>
        <taxon>Pseudomonadota</taxon>
        <taxon>Alphaproteobacteria</taxon>
        <taxon>Acetobacterales</taxon>
        <taxon>Roseomonadaceae</taxon>
        <taxon>Falsiroseomonas</taxon>
    </lineage>
</organism>
<proteinExistence type="predicted"/>